<accession>A0A830H6Z0</accession>
<keyword evidence="3" id="KW-1185">Reference proteome</keyword>
<evidence type="ECO:0000313" key="2">
    <source>
        <dbReference type="EMBL" id="GHP02824.1"/>
    </source>
</evidence>
<proteinExistence type="predicted"/>
<comment type="caution">
    <text evidence="2">The sequence shown here is derived from an EMBL/GenBank/DDBJ whole genome shotgun (WGS) entry which is preliminary data.</text>
</comment>
<sequence>MVRNMWIPIRSISPRDFAPVPTNSLVVKGFFASPSMASAQGDAAVNNATTSSAQADDTTTKKERHFLFEEMPEEDPNPKLDPNDSRWTPLLPQLSAKWFEGRACPAEDAIALATGCRRRLCFCAFGDSLTEHGMVDIDGNAGWVTQLSVMFRRRADVFNRGMSGYNTRWAKQVLNKDTLLQFPIGVELAIIWLGANDTNAGTEQHVPCDEYASNMREIINFWQKRCRPDYRLRPAEVVVLSPPPVIDGAPGVQGRSDARNCEYARIAYAVAREMNVHFINVHASFHAYPEPVPDGAAGYAYNSYDPLSSPVEQDWPVGGKQVTELLQEDGVHLTAKGQARIFELLKAHIVHATPHMRPIETALDAPPWNVMVSFGDVIPFETVDPERGADS</sequence>
<dbReference type="EMBL" id="BNJQ01000004">
    <property type="protein sequence ID" value="GHP02824.1"/>
    <property type="molecule type" value="Genomic_DNA"/>
</dbReference>
<dbReference type="SUPFAM" id="SSF52266">
    <property type="entry name" value="SGNH hydrolase"/>
    <property type="match status" value="1"/>
</dbReference>
<gene>
    <name evidence="2" type="ORF">PPROV_000157900</name>
</gene>
<dbReference type="Gene3D" id="3.40.50.1110">
    <property type="entry name" value="SGNH hydrolase"/>
    <property type="match status" value="1"/>
</dbReference>
<dbReference type="InterPro" id="IPR036514">
    <property type="entry name" value="SGNH_hydro_sf"/>
</dbReference>
<name>A0A830H6Z0_9CHLO</name>
<organism evidence="2 3">
    <name type="scientific">Pycnococcus provasolii</name>
    <dbReference type="NCBI Taxonomy" id="41880"/>
    <lineage>
        <taxon>Eukaryota</taxon>
        <taxon>Viridiplantae</taxon>
        <taxon>Chlorophyta</taxon>
        <taxon>Pseudoscourfieldiophyceae</taxon>
        <taxon>Pseudoscourfieldiales</taxon>
        <taxon>Pycnococcaceae</taxon>
        <taxon>Pycnococcus</taxon>
    </lineage>
</organism>
<dbReference type="OrthoDB" id="671439at2759"/>
<dbReference type="PANTHER" id="PTHR14209:SF19">
    <property type="entry name" value="ISOAMYL ACETATE-HYDROLYZING ESTERASE 1 HOMOLOG"/>
    <property type="match status" value="1"/>
</dbReference>
<feature type="domain" description="SGNH hydrolase-type esterase" evidence="1">
    <location>
        <begin position="124"/>
        <end position="339"/>
    </location>
</feature>
<dbReference type="Pfam" id="PF13472">
    <property type="entry name" value="Lipase_GDSL_2"/>
    <property type="match status" value="1"/>
</dbReference>
<dbReference type="AlphaFoldDB" id="A0A830H6Z0"/>
<dbReference type="PANTHER" id="PTHR14209">
    <property type="entry name" value="ISOAMYL ACETATE-HYDROLYZING ESTERASE 1"/>
    <property type="match status" value="1"/>
</dbReference>
<dbReference type="Proteomes" id="UP000660262">
    <property type="component" value="Unassembled WGS sequence"/>
</dbReference>
<dbReference type="InterPro" id="IPR045136">
    <property type="entry name" value="Iah1-like"/>
</dbReference>
<dbReference type="InterPro" id="IPR013830">
    <property type="entry name" value="SGNH_hydro"/>
</dbReference>
<protein>
    <recommendedName>
        <fullName evidence="1">SGNH hydrolase-type esterase domain-containing protein</fullName>
    </recommendedName>
</protein>
<reference evidence="2" key="1">
    <citation type="submission" date="2020-10" db="EMBL/GenBank/DDBJ databases">
        <title>Unveiling of a novel bifunctional photoreceptor, Dualchrome1, isolated from a cosmopolitan green alga.</title>
        <authorList>
            <person name="Suzuki S."/>
            <person name="Kawachi M."/>
        </authorList>
    </citation>
    <scope>NUCLEOTIDE SEQUENCE</scope>
    <source>
        <strain evidence="2">NIES 2893</strain>
    </source>
</reference>
<evidence type="ECO:0000259" key="1">
    <source>
        <dbReference type="Pfam" id="PF13472"/>
    </source>
</evidence>
<evidence type="ECO:0000313" key="3">
    <source>
        <dbReference type="Proteomes" id="UP000660262"/>
    </source>
</evidence>